<dbReference type="EMBL" id="CM032187">
    <property type="protein sequence ID" value="KAG7089905.1"/>
    <property type="molecule type" value="Genomic_DNA"/>
</dbReference>
<evidence type="ECO:0000256" key="3">
    <source>
        <dbReference type="SAM" id="MobiDB-lite"/>
    </source>
</evidence>
<dbReference type="KEGG" id="more:E1B28_011538"/>
<comment type="caution">
    <text evidence="5">The sequence shown here is derived from an EMBL/GenBank/DDBJ whole genome shotgun (WGS) entry which is preliminary data.</text>
</comment>
<keyword evidence="6" id="KW-1185">Reference proteome</keyword>
<dbReference type="PANTHER" id="PTHR46502:SF2">
    <property type="entry name" value="16 KDA PHLOEM PROTEIN 2"/>
    <property type="match status" value="1"/>
</dbReference>
<reference evidence="5" key="1">
    <citation type="journal article" date="2021" name="Genome Biol. Evol.">
        <title>The assembled and annotated genome of the fairy-ring fungus Marasmius oreades.</title>
        <authorList>
            <person name="Hiltunen M."/>
            <person name="Ament-Velasquez S.L."/>
            <person name="Johannesson H."/>
        </authorList>
    </citation>
    <scope>NUCLEOTIDE SEQUENCE</scope>
    <source>
        <strain evidence="5">03SP1</strain>
    </source>
</reference>
<dbReference type="SMART" id="SM00239">
    <property type="entry name" value="C2"/>
    <property type="match status" value="1"/>
</dbReference>
<feature type="compositionally biased region" description="Pro residues" evidence="3">
    <location>
        <begin position="440"/>
        <end position="461"/>
    </location>
</feature>
<evidence type="ECO:0000313" key="6">
    <source>
        <dbReference type="Proteomes" id="UP001049176"/>
    </source>
</evidence>
<feature type="compositionally biased region" description="Basic and acidic residues" evidence="3">
    <location>
        <begin position="531"/>
        <end position="558"/>
    </location>
</feature>
<dbReference type="RefSeq" id="XP_043006375.1">
    <property type="nucleotide sequence ID" value="XM_043156588.1"/>
</dbReference>
<dbReference type="OrthoDB" id="270970at2759"/>
<accession>A0A9P7RV25</accession>
<feature type="compositionally biased region" description="Polar residues" evidence="3">
    <location>
        <begin position="266"/>
        <end position="332"/>
    </location>
</feature>
<evidence type="ECO:0000259" key="4">
    <source>
        <dbReference type="PROSITE" id="PS50004"/>
    </source>
</evidence>
<dbReference type="Proteomes" id="UP001049176">
    <property type="component" value="Chromosome 7"/>
</dbReference>
<feature type="region of interest" description="Disordered" evidence="3">
    <location>
        <begin position="147"/>
        <end position="571"/>
    </location>
</feature>
<feature type="compositionally biased region" description="Basic and acidic residues" evidence="3">
    <location>
        <begin position="466"/>
        <end position="507"/>
    </location>
</feature>
<proteinExistence type="predicted"/>
<dbReference type="Pfam" id="PF00168">
    <property type="entry name" value="C2"/>
    <property type="match status" value="1"/>
</dbReference>
<dbReference type="InterPro" id="IPR037791">
    <property type="entry name" value="C2_fungal_Inn1"/>
</dbReference>
<sequence>MSNEEDIGTLIVVVLKARNLNDKHFYKQDVYATVNLNGIKKRTKVDVKGGQHPEWDEEIRFPIMKNQSTKYRKLETQCWSKEHRDDDLLGEGSVDISDTLKTGEFDEWVPLTVDGVVRGDIYLEMTFYSKTPAPVASQTMAPKHNLSVPVNSSLLQRRPSKLSPSERLSRPPQNSYSANANYNKKTPPRTPPKDNYSALPPVSNSQASVPSTLKPGLASPARPQQSSSYQPPPASHLQPAATSVAHQRIPSILRPANPKAAPEPVSTHSVFPSASTSGYSQQTNAPTPQEFPSHSHYNSSTSYLPSATNRVSSPSTPNEPWGSSQYPPSNYQPEAPISFSFPVPAVVTSSISPPPQSTTPFDHYHYHRQRTSSYVEPGNFNSPSPAPSKSAPQPTPAPDLPDPYLIARYQTPLPLPPGTDPRSSSPSHQQPIHNRTHNLPTPPSPSSPSLPVPAITPPARQPTPVDEERLRVLRQAELEVARRKEQEERDAELARQLDRDLAVEQERPPPPFPRKTPSPVREDPAAIARRIKAEDETRRREQEERDLELARQLDRELNLAESGSPRMPGGM</sequence>
<keyword evidence="1" id="KW-0479">Metal-binding</keyword>
<protein>
    <recommendedName>
        <fullName evidence="4">C2 domain-containing protein</fullName>
    </recommendedName>
</protein>
<evidence type="ECO:0000256" key="1">
    <source>
        <dbReference type="ARBA" id="ARBA00022723"/>
    </source>
</evidence>
<organism evidence="5 6">
    <name type="scientific">Marasmius oreades</name>
    <name type="common">fairy-ring Marasmius</name>
    <dbReference type="NCBI Taxonomy" id="181124"/>
    <lineage>
        <taxon>Eukaryota</taxon>
        <taxon>Fungi</taxon>
        <taxon>Dikarya</taxon>
        <taxon>Basidiomycota</taxon>
        <taxon>Agaricomycotina</taxon>
        <taxon>Agaricomycetes</taxon>
        <taxon>Agaricomycetidae</taxon>
        <taxon>Agaricales</taxon>
        <taxon>Marasmiineae</taxon>
        <taxon>Marasmiaceae</taxon>
        <taxon>Marasmius</taxon>
    </lineage>
</organism>
<dbReference type="PANTHER" id="PTHR46502">
    <property type="entry name" value="C2 DOMAIN-CONTAINING"/>
    <property type="match status" value="1"/>
</dbReference>
<evidence type="ECO:0000313" key="5">
    <source>
        <dbReference type="EMBL" id="KAG7089905.1"/>
    </source>
</evidence>
<feature type="domain" description="C2" evidence="4">
    <location>
        <begin position="1"/>
        <end position="109"/>
    </location>
</feature>
<dbReference type="GeneID" id="66080613"/>
<evidence type="ECO:0000256" key="2">
    <source>
        <dbReference type="ARBA" id="ARBA00022837"/>
    </source>
</evidence>
<dbReference type="GO" id="GO:0046872">
    <property type="term" value="F:metal ion binding"/>
    <property type="evidence" value="ECO:0007669"/>
    <property type="project" value="UniProtKB-KW"/>
</dbReference>
<keyword evidence="2" id="KW-0106">Calcium</keyword>
<gene>
    <name evidence="5" type="ORF">E1B28_011538</name>
</gene>
<dbReference type="CDD" id="cd08681">
    <property type="entry name" value="C2_fungal_Inn1p-like"/>
    <property type="match status" value="1"/>
</dbReference>
<feature type="compositionally biased region" description="Polar residues" evidence="3">
    <location>
        <begin position="421"/>
        <end position="439"/>
    </location>
</feature>
<dbReference type="AlphaFoldDB" id="A0A9P7RV25"/>
<dbReference type="InterPro" id="IPR035892">
    <property type="entry name" value="C2_domain_sf"/>
</dbReference>
<dbReference type="InterPro" id="IPR000008">
    <property type="entry name" value="C2_dom"/>
</dbReference>
<dbReference type="Gene3D" id="2.60.40.150">
    <property type="entry name" value="C2 domain"/>
    <property type="match status" value="1"/>
</dbReference>
<feature type="compositionally biased region" description="Polar residues" evidence="3">
    <location>
        <begin position="202"/>
        <end position="211"/>
    </location>
</feature>
<feature type="compositionally biased region" description="Low complexity" evidence="3">
    <location>
        <begin position="218"/>
        <end position="229"/>
    </location>
</feature>
<dbReference type="PROSITE" id="PS50004">
    <property type="entry name" value="C2"/>
    <property type="match status" value="1"/>
</dbReference>
<name>A0A9P7RV25_9AGAR</name>
<feature type="compositionally biased region" description="Polar residues" evidence="3">
    <location>
        <begin position="171"/>
        <end position="184"/>
    </location>
</feature>
<dbReference type="SUPFAM" id="SSF49562">
    <property type="entry name" value="C2 domain (Calcium/lipid-binding domain, CaLB)"/>
    <property type="match status" value="1"/>
</dbReference>